<dbReference type="Proteomes" id="UP000003157">
    <property type="component" value="Unassembled WGS sequence"/>
</dbReference>
<dbReference type="RefSeq" id="WP_008790212.1">
    <property type="nucleotide sequence ID" value="NZ_AKCB01000004.1"/>
</dbReference>
<evidence type="ECO:0000313" key="2">
    <source>
        <dbReference type="Proteomes" id="UP000003157"/>
    </source>
</evidence>
<dbReference type="AlphaFoldDB" id="E7GEI8"/>
<evidence type="ECO:0000313" key="1">
    <source>
        <dbReference type="EMBL" id="EFW03439.1"/>
    </source>
</evidence>
<dbReference type="GeneID" id="78231597"/>
<accession>E7GEI8</accession>
<dbReference type="EMBL" id="ADKX01000046">
    <property type="protein sequence ID" value="EFW03439.1"/>
    <property type="molecule type" value="Genomic_DNA"/>
</dbReference>
<protein>
    <submittedName>
        <fullName evidence="1">Uncharacterized protein</fullName>
    </submittedName>
</protein>
<gene>
    <name evidence="1" type="ORF">HMPREF9488_03130</name>
</gene>
<comment type="caution">
    <text evidence="1">The sequence shown here is derived from an EMBL/GenBank/DDBJ whole genome shotgun (WGS) entry which is preliminary data.</text>
</comment>
<keyword evidence="2" id="KW-1185">Reference proteome</keyword>
<sequence>MLEYTIQDHEVIRNQFEVNQNNEHVNENLELDISGEIAVPTYDNNSNDIQVNIILTLGNDETRFKFLIETVTIISLLNQVSDIEQNCSDIAIQKTIETSNQILKIYNFNDITIPLPETASEIFES</sequence>
<dbReference type="HOGENOM" id="CLU_1988855_0_0_9"/>
<proteinExistence type="predicted"/>
<reference evidence="1 2" key="1">
    <citation type="submission" date="2010-12" db="EMBL/GenBank/DDBJ databases">
        <title>The Genome Sequence of Coprobacillus sp. strain 29_1.</title>
        <authorList>
            <consortium name="The Broad Institute Genome Sequencing Platform"/>
            <person name="Earl A."/>
            <person name="Ward D."/>
            <person name="Feldgarden M."/>
            <person name="Gevers D."/>
            <person name="Daigneault M."/>
            <person name="Sibley C.D."/>
            <person name="White A."/>
            <person name="Strauss J."/>
            <person name="Allen-Vercoe E."/>
            <person name="Young S.K."/>
            <person name="Zeng Q."/>
            <person name="Gargeya S."/>
            <person name="Fitzgerald M."/>
            <person name="Haas B."/>
            <person name="Abouelleil A."/>
            <person name="Alvarado L."/>
            <person name="Arachchi H.M."/>
            <person name="Berlin A."/>
            <person name="Brown A."/>
            <person name="Chapman S.B."/>
            <person name="Chen Z."/>
            <person name="Dunbar C."/>
            <person name="Freedman E."/>
            <person name="Gearin G."/>
            <person name="Gellesch M."/>
            <person name="Goldberg J."/>
            <person name="Griggs A."/>
            <person name="Gujja S."/>
            <person name="Heilman E."/>
            <person name="Heiman D."/>
            <person name="Howarth C."/>
            <person name="Larson L."/>
            <person name="Lui A."/>
            <person name="MacDonald P.J.P."/>
            <person name="Mehta T."/>
            <person name="Montmayeur A."/>
            <person name="Murphy C."/>
            <person name="Neiman D."/>
            <person name="Pearson M."/>
            <person name="Priest M."/>
            <person name="Roberts A."/>
            <person name="Saif S."/>
            <person name="Shea T."/>
            <person name="Shenoy N."/>
            <person name="Sisk P."/>
            <person name="Stolte C."/>
            <person name="Sykes S."/>
            <person name="White J."/>
            <person name="Yandava C."/>
            <person name="Nusbaum C."/>
            <person name="Birren B."/>
        </authorList>
    </citation>
    <scope>NUCLEOTIDE SEQUENCE [LARGE SCALE GENOMIC DNA]</scope>
    <source>
        <strain evidence="1 2">29_1</strain>
    </source>
</reference>
<name>E7GEI8_9FIRM</name>
<organism evidence="1 2">
    <name type="scientific">Coprobacillus cateniformis</name>
    <dbReference type="NCBI Taxonomy" id="100884"/>
    <lineage>
        <taxon>Bacteria</taxon>
        <taxon>Bacillati</taxon>
        <taxon>Bacillota</taxon>
        <taxon>Erysipelotrichia</taxon>
        <taxon>Erysipelotrichales</taxon>
        <taxon>Coprobacillaceae</taxon>
        <taxon>Coprobacillus</taxon>
    </lineage>
</organism>